<name>A0A3D8M2I0_9ALTE</name>
<dbReference type="AlphaFoldDB" id="A0A3D8M2I0"/>
<sequence length="121" mass="13624">MRFIKIIVLLGVLTGCVNDYSENHFDLVEIETAAIKYLSSQEENGSLHGIQLSNFPVQIANLDPERVYLTDQGLYIQLDSFFVQESGLFVPNKPLDSSFVESLDPKYTRLSGSVFSYIIRG</sequence>
<dbReference type="OrthoDB" id="7473301at2"/>
<proteinExistence type="predicted"/>
<protein>
    <submittedName>
        <fullName evidence="1">Uncharacterized protein</fullName>
    </submittedName>
</protein>
<organism evidence="1 2">
    <name type="scientific">Alteromonas aestuariivivens</name>
    <dbReference type="NCBI Taxonomy" id="1938339"/>
    <lineage>
        <taxon>Bacteria</taxon>
        <taxon>Pseudomonadati</taxon>
        <taxon>Pseudomonadota</taxon>
        <taxon>Gammaproteobacteria</taxon>
        <taxon>Alteromonadales</taxon>
        <taxon>Alteromonadaceae</taxon>
        <taxon>Alteromonas/Salinimonas group</taxon>
        <taxon>Alteromonas</taxon>
    </lineage>
</organism>
<accession>A0A3D8M2I0</accession>
<comment type="caution">
    <text evidence="1">The sequence shown here is derived from an EMBL/GenBank/DDBJ whole genome shotgun (WGS) entry which is preliminary data.</text>
</comment>
<evidence type="ECO:0000313" key="2">
    <source>
        <dbReference type="Proteomes" id="UP000256561"/>
    </source>
</evidence>
<dbReference type="EMBL" id="QRHA01000020">
    <property type="protein sequence ID" value="RDV23903.1"/>
    <property type="molecule type" value="Genomic_DNA"/>
</dbReference>
<gene>
    <name evidence="1" type="ORF">DXV75_16820</name>
</gene>
<dbReference type="PROSITE" id="PS51257">
    <property type="entry name" value="PROKAR_LIPOPROTEIN"/>
    <property type="match status" value="1"/>
</dbReference>
<dbReference type="RefSeq" id="WP_115594588.1">
    <property type="nucleotide sequence ID" value="NZ_QRHA01000020.1"/>
</dbReference>
<keyword evidence="2" id="KW-1185">Reference proteome</keyword>
<reference evidence="2" key="1">
    <citation type="submission" date="2018-08" db="EMBL/GenBank/DDBJ databases">
        <authorList>
            <person name="Zhang J."/>
            <person name="Du Z.-J."/>
        </authorList>
    </citation>
    <scope>NUCLEOTIDE SEQUENCE [LARGE SCALE GENOMIC DNA]</scope>
    <source>
        <strain evidence="2">KCTC 52655</strain>
    </source>
</reference>
<evidence type="ECO:0000313" key="1">
    <source>
        <dbReference type="EMBL" id="RDV23903.1"/>
    </source>
</evidence>
<dbReference type="Proteomes" id="UP000256561">
    <property type="component" value="Unassembled WGS sequence"/>
</dbReference>